<dbReference type="RefSeq" id="WP_255974804.1">
    <property type="nucleotide sequence ID" value="NZ_JANFQF010000052.1"/>
</dbReference>
<dbReference type="Proteomes" id="UP001524501">
    <property type="component" value="Unassembled WGS sequence"/>
</dbReference>
<sequence>MTGPRHRASRHQPHAAADGDRGRLRMATVLSGLLIGAVIAAALMFGPSAHAETPAERCARETAAAQALWEGTHPGGEPFPGYPCFDPGPETTPPPVPTPNLTPGVVNPGGGGITGSAVTGPWSSPPARVGR</sequence>
<feature type="compositionally biased region" description="Pro residues" evidence="1">
    <location>
        <begin position="90"/>
        <end position="100"/>
    </location>
</feature>
<evidence type="ECO:0000313" key="3">
    <source>
        <dbReference type="Proteomes" id="UP001524501"/>
    </source>
</evidence>
<organism evidence="2 3">
    <name type="scientific">Rhodococcus tibetensis</name>
    <dbReference type="NCBI Taxonomy" id="2965064"/>
    <lineage>
        <taxon>Bacteria</taxon>
        <taxon>Bacillati</taxon>
        <taxon>Actinomycetota</taxon>
        <taxon>Actinomycetes</taxon>
        <taxon>Mycobacteriales</taxon>
        <taxon>Nocardiaceae</taxon>
        <taxon>Rhodococcus</taxon>
    </lineage>
</organism>
<feature type="region of interest" description="Disordered" evidence="1">
    <location>
        <begin position="1"/>
        <end position="20"/>
    </location>
</feature>
<feature type="region of interest" description="Disordered" evidence="1">
    <location>
        <begin position="70"/>
        <end position="131"/>
    </location>
</feature>
<accession>A0ABT1QKJ5</accession>
<proteinExistence type="predicted"/>
<comment type="caution">
    <text evidence="2">The sequence shown here is derived from an EMBL/GenBank/DDBJ whole genome shotgun (WGS) entry which is preliminary data.</text>
</comment>
<dbReference type="EMBL" id="JANFQF010000052">
    <property type="protein sequence ID" value="MCQ4122828.1"/>
    <property type="molecule type" value="Genomic_DNA"/>
</dbReference>
<evidence type="ECO:0000256" key="1">
    <source>
        <dbReference type="SAM" id="MobiDB-lite"/>
    </source>
</evidence>
<gene>
    <name evidence="2" type="ORF">NOF53_27405</name>
</gene>
<reference evidence="2 3" key="1">
    <citation type="submission" date="2022-07" db="EMBL/GenBank/DDBJ databases">
        <title>Degradation activity of malathion, p-nitrophenol and potential low-temperature adaptation strategy of Rhodococcus sp. FXJ9.536.</title>
        <authorList>
            <person name="Huang J."/>
            <person name="Huang Y."/>
        </authorList>
    </citation>
    <scope>NUCLEOTIDE SEQUENCE [LARGE SCALE GENOMIC DNA]</scope>
    <source>
        <strain evidence="2 3">FXJ9.536</strain>
    </source>
</reference>
<name>A0ABT1QKJ5_9NOCA</name>
<evidence type="ECO:0000313" key="2">
    <source>
        <dbReference type="EMBL" id="MCQ4122828.1"/>
    </source>
</evidence>
<keyword evidence="3" id="KW-1185">Reference proteome</keyword>
<feature type="compositionally biased region" description="Basic residues" evidence="1">
    <location>
        <begin position="1"/>
        <end position="13"/>
    </location>
</feature>
<protein>
    <submittedName>
        <fullName evidence="2">Uncharacterized protein</fullName>
    </submittedName>
</protein>